<name>A0AAW1D624_9HEMI</name>
<gene>
    <name evidence="2" type="ORF">O3M35_010879</name>
</gene>
<dbReference type="AlphaFoldDB" id="A0AAW1D624"/>
<dbReference type="Proteomes" id="UP001461498">
    <property type="component" value="Unassembled WGS sequence"/>
</dbReference>
<evidence type="ECO:0008006" key="4">
    <source>
        <dbReference type="Google" id="ProtNLM"/>
    </source>
</evidence>
<accession>A0AAW1D624</accession>
<dbReference type="EMBL" id="JAPXFL010000007">
    <property type="protein sequence ID" value="KAK9504573.1"/>
    <property type="molecule type" value="Genomic_DNA"/>
</dbReference>
<keyword evidence="3" id="KW-1185">Reference proteome</keyword>
<evidence type="ECO:0000313" key="2">
    <source>
        <dbReference type="EMBL" id="KAK9504573.1"/>
    </source>
</evidence>
<organism evidence="2 3">
    <name type="scientific">Rhynocoris fuscipes</name>
    <dbReference type="NCBI Taxonomy" id="488301"/>
    <lineage>
        <taxon>Eukaryota</taxon>
        <taxon>Metazoa</taxon>
        <taxon>Ecdysozoa</taxon>
        <taxon>Arthropoda</taxon>
        <taxon>Hexapoda</taxon>
        <taxon>Insecta</taxon>
        <taxon>Pterygota</taxon>
        <taxon>Neoptera</taxon>
        <taxon>Paraneoptera</taxon>
        <taxon>Hemiptera</taxon>
        <taxon>Heteroptera</taxon>
        <taxon>Panheteroptera</taxon>
        <taxon>Cimicomorpha</taxon>
        <taxon>Reduviidae</taxon>
        <taxon>Harpactorinae</taxon>
        <taxon>Harpactorini</taxon>
        <taxon>Rhynocoris</taxon>
    </lineage>
</organism>
<feature type="region of interest" description="Disordered" evidence="1">
    <location>
        <begin position="123"/>
        <end position="196"/>
    </location>
</feature>
<protein>
    <recommendedName>
        <fullName evidence="4">H15 domain-containing protein</fullName>
    </recommendedName>
</protein>
<evidence type="ECO:0000313" key="3">
    <source>
        <dbReference type="Proteomes" id="UP001461498"/>
    </source>
</evidence>
<proteinExistence type="predicted"/>
<sequence length="219" mass="25300">MDELTCPAENCEKKYQPKTTLISPSQTTRKVIRRSQMLKLVKSMLKNCDIDSGLGINEMLKYISDHENVEKTSALPRLLDVLDNAEEQGILQNVGNNKYALADDYENFCGTCGRWKRTMCSTKRRSRRKRVGGCGGKRRRRSGVRRGRRRGRSGCGGRRRRGRSRRGGRRRRGRSGCGGRRRGRRSGSRRRGRRRGGCGDEYKLRWEEVRNISIYNTRE</sequence>
<evidence type="ECO:0000256" key="1">
    <source>
        <dbReference type="SAM" id="MobiDB-lite"/>
    </source>
</evidence>
<comment type="caution">
    <text evidence="2">The sequence shown here is derived from an EMBL/GenBank/DDBJ whole genome shotgun (WGS) entry which is preliminary data.</text>
</comment>
<reference evidence="2 3" key="1">
    <citation type="submission" date="2022-12" db="EMBL/GenBank/DDBJ databases">
        <title>Chromosome-level genome assembly of true bugs.</title>
        <authorList>
            <person name="Ma L."/>
            <person name="Li H."/>
        </authorList>
    </citation>
    <scope>NUCLEOTIDE SEQUENCE [LARGE SCALE GENOMIC DNA]</scope>
    <source>
        <strain evidence="2">Lab_2022b</strain>
    </source>
</reference>